<proteinExistence type="predicted"/>
<protein>
    <submittedName>
        <fullName evidence="1">DUF4160 domain-containing protein</fullName>
    </submittedName>
</protein>
<dbReference type="Pfam" id="PF13711">
    <property type="entry name" value="DUF4160"/>
    <property type="match status" value="1"/>
</dbReference>
<gene>
    <name evidence="1" type="ORF">MAE30S32_01430</name>
</gene>
<name>A0A510PCL5_MICAE</name>
<reference evidence="1 2" key="1">
    <citation type="journal article" date="2019" name="Appl. Environ. Microbiol.">
        <title>Co-occurrence of broad and narrow host-range viruses infecting the toxic bloom-forming cyanobacterium Microcystis aeruginosa.</title>
        <authorList>
            <person name="Morimoto D."/>
            <person name="Tominaga K."/>
            <person name="Nishimura Y."/>
            <person name="Yoshida N."/>
            <person name="Kimura S."/>
            <person name="Sako Y."/>
            <person name="Yoshida T."/>
        </authorList>
    </citation>
    <scope>NUCLEOTIDE SEQUENCE [LARGE SCALE GENOMIC DNA]</scope>
    <source>
        <strain evidence="1 2">11-30S32</strain>
    </source>
</reference>
<dbReference type="EMBL" id="BHVU01000004">
    <property type="protein sequence ID" value="GCA91491.1"/>
    <property type="molecule type" value="Genomic_DNA"/>
</dbReference>
<organism evidence="1 2">
    <name type="scientific">Microcystis aeruginosa 11-30S32</name>
    <dbReference type="NCBI Taxonomy" id="2358142"/>
    <lineage>
        <taxon>Bacteria</taxon>
        <taxon>Bacillati</taxon>
        <taxon>Cyanobacteriota</taxon>
        <taxon>Cyanophyceae</taxon>
        <taxon>Oscillatoriophycideae</taxon>
        <taxon>Chroococcales</taxon>
        <taxon>Microcystaceae</taxon>
        <taxon>Microcystis</taxon>
    </lineage>
</organism>
<dbReference type="AlphaFoldDB" id="A0A510PCL5"/>
<comment type="caution">
    <text evidence="1">The sequence shown here is derived from an EMBL/GenBank/DDBJ whole genome shotgun (WGS) entry which is preliminary data.</text>
</comment>
<dbReference type="Proteomes" id="UP000321223">
    <property type="component" value="Unassembled WGS sequence"/>
</dbReference>
<dbReference type="RefSeq" id="WP_147068736.1">
    <property type="nucleotide sequence ID" value="NZ_BHVU01000004.1"/>
</dbReference>
<sequence length="70" mass="8275">MFLNASPTATAIDLGERTVERDREIAKFWLQPVRLQSNRGFNRTEINRIQELVQENQEQLLAGWHDFFND</sequence>
<evidence type="ECO:0000313" key="2">
    <source>
        <dbReference type="Proteomes" id="UP000321223"/>
    </source>
</evidence>
<evidence type="ECO:0000313" key="1">
    <source>
        <dbReference type="EMBL" id="GCA91491.1"/>
    </source>
</evidence>
<accession>A0A510PCL5</accession>
<dbReference type="InterPro" id="IPR025427">
    <property type="entry name" value="DUF4160"/>
</dbReference>